<reference evidence="2 3" key="1">
    <citation type="journal article" date="2020" name="Nature">
        <title>Six reference-quality genomes reveal evolution of bat adaptations.</title>
        <authorList>
            <person name="Jebb D."/>
            <person name="Huang Z."/>
            <person name="Pippel M."/>
            <person name="Hughes G.M."/>
            <person name="Lavrichenko K."/>
            <person name="Devanna P."/>
            <person name="Winkler S."/>
            <person name="Jermiin L.S."/>
            <person name="Skirmuntt E.C."/>
            <person name="Katzourakis A."/>
            <person name="Burkitt-Gray L."/>
            <person name="Ray D.A."/>
            <person name="Sullivan K.A.M."/>
            <person name="Roscito J.G."/>
            <person name="Kirilenko B.M."/>
            <person name="Davalos L.M."/>
            <person name="Corthals A.P."/>
            <person name="Power M.L."/>
            <person name="Jones G."/>
            <person name="Ransome R.D."/>
            <person name="Dechmann D.K.N."/>
            <person name="Locatelli A.G."/>
            <person name="Puechmaille S.J."/>
            <person name="Fedrigo O."/>
            <person name="Jarvis E.D."/>
            <person name="Hiller M."/>
            <person name="Vernes S.C."/>
            <person name="Myers E.W."/>
            <person name="Teeling E.C."/>
        </authorList>
    </citation>
    <scope>NUCLEOTIDE SEQUENCE [LARGE SCALE GENOMIC DNA]</scope>
    <source>
        <strain evidence="2">MRouAeg1</strain>
        <tissue evidence="2">Muscle</tissue>
    </source>
</reference>
<keyword evidence="3" id="KW-1185">Reference proteome</keyword>
<organism evidence="2 3">
    <name type="scientific">Rousettus aegyptiacus</name>
    <name type="common">Egyptian fruit bat</name>
    <name type="synonym">Pteropus aegyptiacus</name>
    <dbReference type="NCBI Taxonomy" id="9407"/>
    <lineage>
        <taxon>Eukaryota</taxon>
        <taxon>Metazoa</taxon>
        <taxon>Chordata</taxon>
        <taxon>Craniata</taxon>
        <taxon>Vertebrata</taxon>
        <taxon>Euteleostomi</taxon>
        <taxon>Mammalia</taxon>
        <taxon>Eutheria</taxon>
        <taxon>Laurasiatheria</taxon>
        <taxon>Chiroptera</taxon>
        <taxon>Yinpterochiroptera</taxon>
        <taxon>Pteropodoidea</taxon>
        <taxon>Pteropodidae</taxon>
        <taxon>Rousettinae</taxon>
        <taxon>Rousettus</taxon>
    </lineage>
</organism>
<accession>A0A7J8BA36</accession>
<dbReference type="InterPro" id="IPR019734">
    <property type="entry name" value="TPR_rpt"/>
</dbReference>
<sequence>MLQILSPLGRIGEVVSDLTKAIQLQPSARLYRHRGTLHFMSEDYATAHEDFQLSLELNRNQPIAMLYKGLTFFHRGLLKNEVESLQ</sequence>
<dbReference type="EMBL" id="JACASE010000018">
    <property type="protein sequence ID" value="KAF6395677.1"/>
    <property type="molecule type" value="Genomic_DNA"/>
</dbReference>
<evidence type="ECO:0000313" key="3">
    <source>
        <dbReference type="Proteomes" id="UP000593571"/>
    </source>
</evidence>
<dbReference type="PROSITE" id="PS50005">
    <property type="entry name" value="TPR"/>
    <property type="match status" value="1"/>
</dbReference>
<evidence type="ECO:0000256" key="1">
    <source>
        <dbReference type="PROSITE-ProRule" id="PRU00339"/>
    </source>
</evidence>
<gene>
    <name evidence="2" type="ORF">HJG63_020028</name>
</gene>
<dbReference type="AlphaFoldDB" id="A0A7J8BA36"/>
<comment type="caution">
    <text evidence="2">The sequence shown here is derived from an EMBL/GenBank/DDBJ whole genome shotgun (WGS) entry which is preliminary data.</text>
</comment>
<proteinExistence type="predicted"/>
<keyword evidence="1" id="KW-0802">TPR repeat</keyword>
<dbReference type="PANTHER" id="PTHR44523:SF1">
    <property type="entry name" value="TETRATRICOPEPTIDE REPEAT PROTEIN 13"/>
    <property type="match status" value="1"/>
</dbReference>
<evidence type="ECO:0000313" key="2">
    <source>
        <dbReference type="EMBL" id="KAF6395677.1"/>
    </source>
</evidence>
<protein>
    <submittedName>
        <fullName evidence="2">Tetratricopeptide repeat domain 13</fullName>
    </submittedName>
</protein>
<dbReference type="PANTHER" id="PTHR44523">
    <property type="entry name" value="TETRATRICOPEPTIDE REPEAT PROTEIN 13"/>
    <property type="match status" value="1"/>
</dbReference>
<dbReference type="Gene3D" id="1.25.40.10">
    <property type="entry name" value="Tetratricopeptide repeat domain"/>
    <property type="match status" value="1"/>
</dbReference>
<name>A0A7J8BA36_ROUAE</name>
<dbReference type="Proteomes" id="UP000593571">
    <property type="component" value="Unassembled WGS sequence"/>
</dbReference>
<dbReference type="InterPro" id="IPR011990">
    <property type="entry name" value="TPR-like_helical_dom_sf"/>
</dbReference>
<dbReference type="SUPFAM" id="SSF48452">
    <property type="entry name" value="TPR-like"/>
    <property type="match status" value="1"/>
</dbReference>
<feature type="repeat" description="TPR" evidence="1">
    <location>
        <begin position="28"/>
        <end position="61"/>
    </location>
</feature>